<reference evidence="2" key="1">
    <citation type="journal article" date="2015" name="Nature">
        <title>Complex archaea that bridge the gap between prokaryotes and eukaryotes.</title>
        <authorList>
            <person name="Spang A."/>
            <person name="Saw J.H."/>
            <person name="Jorgensen S.L."/>
            <person name="Zaremba-Niedzwiedzka K."/>
            <person name="Martijn J."/>
            <person name="Lind A.E."/>
            <person name="van Eijk R."/>
            <person name="Schleper C."/>
            <person name="Guy L."/>
            <person name="Ettema T.J."/>
        </authorList>
    </citation>
    <scope>NUCLEOTIDE SEQUENCE</scope>
</reference>
<proteinExistence type="predicted"/>
<evidence type="ECO:0000313" key="2">
    <source>
        <dbReference type="EMBL" id="KKN78346.1"/>
    </source>
</evidence>
<protein>
    <submittedName>
        <fullName evidence="2">Uncharacterized protein</fullName>
    </submittedName>
</protein>
<organism evidence="2">
    <name type="scientific">marine sediment metagenome</name>
    <dbReference type="NCBI Taxonomy" id="412755"/>
    <lineage>
        <taxon>unclassified sequences</taxon>
        <taxon>metagenomes</taxon>
        <taxon>ecological metagenomes</taxon>
    </lineage>
</organism>
<feature type="transmembrane region" description="Helical" evidence="1">
    <location>
        <begin position="20"/>
        <end position="41"/>
    </location>
</feature>
<accession>A0A0F9VY50</accession>
<keyword evidence="1" id="KW-0812">Transmembrane</keyword>
<evidence type="ECO:0000256" key="1">
    <source>
        <dbReference type="SAM" id="Phobius"/>
    </source>
</evidence>
<dbReference type="EMBL" id="LAZR01000265">
    <property type="protein sequence ID" value="KKN78346.1"/>
    <property type="molecule type" value="Genomic_DNA"/>
</dbReference>
<keyword evidence="1" id="KW-0472">Membrane</keyword>
<gene>
    <name evidence="2" type="ORF">LCGC14_0352050</name>
</gene>
<sequence>MSNFIKQEPKRLERETKMKLYDWGFIHIFEYALVMLGRDVINRNGWKFKMIDRDNKIYKLWNYGN</sequence>
<dbReference type="AlphaFoldDB" id="A0A0F9VY50"/>
<comment type="caution">
    <text evidence="2">The sequence shown here is derived from an EMBL/GenBank/DDBJ whole genome shotgun (WGS) entry which is preliminary data.</text>
</comment>
<name>A0A0F9VY50_9ZZZZ</name>
<keyword evidence="1" id="KW-1133">Transmembrane helix</keyword>